<keyword evidence="3" id="KW-1185">Reference proteome</keyword>
<evidence type="ECO:0000313" key="3">
    <source>
        <dbReference type="Proteomes" id="UP000789405"/>
    </source>
</evidence>
<dbReference type="AlphaFoldDB" id="A0A9N8V8L4"/>
<proteinExistence type="predicted"/>
<sequence length="87" mass="10382">MAEQTTKKELLVELELESAVLEMVRNKEQEEYEEEVMNLEASINESREEYLVTARENERIRRKDDLVIERNKHYIEALIQQDVADIT</sequence>
<accession>A0A9N8V8L4</accession>
<comment type="caution">
    <text evidence="2">The sequence shown here is derived from an EMBL/GenBank/DDBJ whole genome shotgun (WGS) entry which is preliminary data.</text>
</comment>
<evidence type="ECO:0000313" key="2">
    <source>
        <dbReference type="EMBL" id="CAG8447696.1"/>
    </source>
</evidence>
<dbReference type="Proteomes" id="UP000789405">
    <property type="component" value="Unassembled WGS sequence"/>
</dbReference>
<keyword evidence="1" id="KW-0175">Coiled coil</keyword>
<dbReference type="EMBL" id="CAJVPY010000066">
    <property type="protein sequence ID" value="CAG8447696.1"/>
    <property type="molecule type" value="Genomic_DNA"/>
</dbReference>
<gene>
    <name evidence="2" type="ORF">DERYTH_LOCUS321</name>
</gene>
<name>A0A9N8V8L4_9GLOM</name>
<evidence type="ECO:0000256" key="1">
    <source>
        <dbReference type="SAM" id="Coils"/>
    </source>
</evidence>
<reference evidence="2" key="1">
    <citation type="submission" date="2021-06" db="EMBL/GenBank/DDBJ databases">
        <authorList>
            <person name="Kallberg Y."/>
            <person name="Tangrot J."/>
            <person name="Rosling A."/>
        </authorList>
    </citation>
    <scope>NUCLEOTIDE SEQUENCE</scope>
    <source>
        <strain evidence="2">MA453B</strain>
    </source>
</reference>
<organism evidence="2 3">
    <name type="scientific">Dentiscutata erythropus</name>
    <dbReference type="NCBI Taxonomy" id="1348616"/>
    <lineage>
        <taxon>Eukaryota</taxon>
        <taxon>Fungi</taxon>
        <taxon>Fungi incertae sedis</taxon>
        <taxon>Mucoromycota</taxon>
        <taxon>Glomeromycotina</taxon>
        <taxon>Glomeromycetes</taxon>
        <taxon>Diversisporales</taxon>
        <taxon>Gigasporaceae</taxon>
        <taxon>Dentiscutata</taxon>
    </lineage>
</organism>
<feature type="coiled-coil region" evidence="1">
    <location>
        <begin position="11"/>
        <end position="49"/>
    </location>
</feature>
<protein>
    <submittedName>
        <fullName evidence="2">28628_t:CDS:1</fullName>
    </submittedName>
</protein>